<dbReference type="Proteomes" id="UP000279908">
    <property type="component" value="Unassembled WGS sequence"/>
</dbReference>
<keyword evidence="1" id="KW-0597">Phosphoprotein</keyword>
<name>A0A432AWY7_CHLPH</name>
<organism evidence="3 4">
    <name type="scientific">Chlorobium phaeovibrioides</name>
    <dbReference type="NCBI Taxonomy" id="1094"/>
    <lineage>
        <taxon>Bacteria</taxon>
        <taxon>Pseudomonadati</taxon>
        <taxon>Chlorobiota</taxon>
        <taxon>Chlorobiia</taxon>
        <taxon>Chlorobiales</taxon>
        <taxon>Chlorobiaceae</taxon>
        <taxon>Chlorobium/Pelodictyon group</taxon>
        <taxon>Chlorobium</taxon>
    </lineage>
</organism>
<evidence type="ECO:0000313" key="4">
    <source>
        <dbReference type="Proteomes" id="UP000279908"/>
    </source>
</evidence>
<feature type="modified residue" description="4-aspartylphosphate" evidence="1">
    <location>
        <position position="24"/>
    </location>
</feature>
<protein>
    <submittedName>
        <fullName evidence="3">Response regulator</fullName>
    </submittedName>
</protein>
<dbReference type="Gene3D" id="3.40.50.2300">
    <property type="match status" value="1"/>
</dbReference>
<dbReference type="AlphaFoldDB" id="A0A432AWY7"/>
<dbReference type="InterPro" id="IPR011006">
    <property type="entry name" value="CheY-like_superfamily"/>
</dbReference>
<dbReference type="Pfam" id="PF00072">
    <property type="entry name" value="Response_reg"/>
    <property type="match status" value="1"/>
</dbReference>
<dbReference type="EMBL" id="RXYK01000002">
    <property type="protein sequence ID" value="RTY39575.1"/>
    <property type="molecule type" value="Genomic_DNA"/>
</dbReference>
<gene>
    <name evidence="3" type="ORF">EKD02_02575</name>
</gene>
<dbReference type="GO" id="GO:0000160">
    <property type="term" value="P:phosphorelay signal transduction system"/>
    <property type="evidence" value="ECO:0007669"/>
    <property type="project" value="InterPro"/>
</dbReference>
<dbReference type="SUPFAM" id="SSF52172">
    <property type="entry name" value="CheY-like"/>
    <property type="match status" value="1"/>
</dbReference>
<evidence type="ECO:0000313" key="3">
    <source>
        <dbReference type="EMBL" id="RTY39575.1"/>
    </source>
</evidence>
<feature type="domain" description="Response regulatory" evidence="2">
    <location>
        <begin position="1"/>
        <end position="89"/>
    </location>
</feature>
<evidence type="ECO:0000256" key="1">
    <source>
        <dbReference type="PROSITE-ProRule" id="PRU00169"/>
    </source>
</evidence>
<comment type="caution">
    <text evidence="3">The sequence shown here is derived from an EMBL/GenBank/DDBJ whole genome shotgun (WGS) entry which is preliminary data.</text>
</comment>
<evidence type="ECO:0000259" key="2">
    <source>
        <dbReference type="PROSITE" id="PS50110"/>
    </source>
</evidence>
<dbReference type="PROSITE" id="PS50110">
    <property type="entry name" value="RESPONSE_REGULATORY"/>
    <property type="match status" value="1"/>
</dbReference>
<accession>A0A432AWY7</accession>
<dbReference type="InterPro" id="IPR001789">
    <property type="entry name" value="Sig_transdc_resp-reg_receiver"/>
</dbReference>
<sequence>MRSASDAESALKHDPQAISLLLADVGFPGMNGVRLYERMHAANPDLQGLFMSGYALKSLYPHQSLQEGVNFISKPFSINNLVGMVQRSLDP</sequence>
<proteinExistence type="predicted"/>
<dbReference type="RefSeq" id="WP_126383668.1">
    <property type="nucleotide sequence ID" value="NZ_RXYK01000002.1"/>
</dbReference>
<reference evidence="3 4" key="1">
    <citation type="submission" date="2018-12" db="EMBL/GenBank/DDBJ databases">
        <authorList>
            <person name="Lunina O.N."/>
            <person name="Grouzdev D.S."/>
            <person name="Gorlenko V.M."/>
            <person name="Savvichev A.S."/>
        </authorList>
    </citation>
    <scope>NUCLEOTIDE SEQUENCE [LARGE SCALE GENOMIC DNA]</scope>
    <source>
        <strain evidence="3 4">BrKhr-17</strain>
    </source>
</reference>